<dbReference type="EMBL" id="JBHUMM010000037">
    <property type="protein sequence ID" value="MFD2672400.1"/>
    <property type="molecule type" value="Genomic_DNA"/>
</dbReference>
<keyword evidence="6" id="KW-1185">Reference proteome</keyword>
<sequence length="635" mass="73598">MQQKSHPSKFWMVQQAVQSEEYQAVKQRVWRQWLESMLYEQVVVPEETHVTQDRVRYRLRGKDECGNQVTYEAVGRKRFSYDRVRLDRAPVVRENECGIRTEVPLRQAISELLRAVIENGLADANGIDLARVQPFSNELMQTLLHDAIDQHEQKRASDGPYHMPDLSMDEMDVDHWERKMTEGHPYHPAYKSRIGFNYLDHLTYGPEQSEPFSLLWLAVSRKVGWSVIDEGMDEGDWLKTELGDACLDRFHKMLQEQGEDADDYLFMPVHPWQWLHDVAPGYVEELAAGFIRPLDVAPDLYRPQQSIRTLSNVSHPSKPYVKLSLNMVNTSCSRHIDPLFIELAPRVSRWLQDTVQADPFLQQEKQLVLLGEFAGACCPLPAYNKQEDAARQGMLGCLWRESLAGYLKPGEKAIPFNALYRRDSEGMPMLDRWMQRYGVKEWLERMLDACVIPVVHLLVAHGIALETHGQNMILIHQDGLPLRVALKDFHEDVLFCRNSLADPSSCPAFPAEAGYEVDQPSEVTQLTLGALFFINVSELALMLGETGQLDEWSFWELVVQVLERYEARFPELALRRAQFDLFMPRQRVEKLMLRRLAVRERACKHWVSNPLYEARKQQDRKMTVQNDERSLVHES</sequence>
<name>A0ABW5RBG6_9BACL</name>
<feature type="domain" description="Aerobactin siderophore biosynthesis IucA/IucC N-terminal" evidence="3">
    <location>
        <begin position="174"/>
        <end position="420"/>
    </location>
</feature>
<comment type="similarity">
    <text evidence="2">Belongs to the IucA/IucC family.</text>
</comment>
<comment type="pathway">
    <text evidence="1">Siderophore biosynthesis.</text>
</comment>
<dbReference type="Gene3D" id="6.10.250.3370">
    <property type="match status" value="1"/>
</dbReference>
<dbReference type="Pfam" id="PF04183">
    <property type="entry name" value="IucA_IucC"/>
    <property type="match status" value="1"/>
</dbReference>
<comment type="caution">
    <text evidence="5">The sequence shown here is derived from an EMBL/GenBank/DDBJ whole genome shotgun (WGS) entry which is preliminary data.</text>
</comment>
<dbReference type="InterPro" id="IPR022770">
    <property type="entry name" value="IucA/IucC-like_C"/>
</dbReference>
<dbReference type="Gene3D" id="1.10.510.40">
    <property type="match status" value="1"/>
</dbReference>
<dbReference type="Proteomes" id="UP001597497">
    <property type="component" value="Unassembled WGS sequence"/>
</dbReference>
<reference evidence="6" key="1">
    <citation type="journal article" date="2019" name="Int. J. Syst. Evol. Microbiol.">
        <title>The Global Catalogue of Microorganisms (GCM) 10K type strain sequencing project: providing services to taxonomists for standard genome sequencing and annotation.</title>
        <authorList>
            <consortium name="The Broad Institute Genomics Platform"/>
            <consortium name="The Broad Institute Genome Sequencing Center for Infectious Disease"/>
            <person name="Wu L."/>
            <person name="Ma J."/>
        </authorList>
    </citation>
    <scope>NUCLEOTIDE SEQUENCE [LARGE SCALE GENOMIC DNA]</scope>
    <source>
        <strain evidence="6">KCTC 33676</strain>
    </source>
</reference>
<feature type="domain" description="Aerobactin siderophore biosynthesis IucA/IucC-like C-terminal" evidence="4">
    <location>
        <begin position="441"/>
        <end position="598"/>
    </location>
</feature>
<organism evidence="5 6">
    <name type="scientific">Marinicrinis sediminis</name>
    <dbReference type="NCBI Taxonomy" id="1652465"/>
    <lineage>
        <taxon>Bacteria</taxon>
        <taxon>Bacillati</taxon>
        <taxon>Bacillota</taxon>
        <taxon>Bacilli</taxon>
        <taxon>Bacillales</taxon>
        <taxon>Paenibacillaceae</taxon>
    </lineage>
</organism>
<dbReference type="Pfam" id="PF06276">
    <property type="entry name" value="FhuF"/>
    <property type="match status" value="1"/>
</dbReference>
<evidence type="ECO:0000259" key="4">
    <source>
        <dbReference type="Pfam" id="PF06276"/>
    </source>
</evidence>
<dbReference type="InterPro" id="IPR007310">
    <property type="entry name" value="Aerobactin_biosyn_IucA/IucC_N"/>
</dbReference>
<accession>A0ABW5RBG6</accession>
<dbReference type="RefSeq" id="WP_379929964.1">
    <property type="nucleotide sequence ID" value="NZ_JBHUMM010000037.1"/>
</dbReference>
<dbReference type="PANTHER" id="PTHR34384:SF6">
    <property type="entry name" value="STAPHYLOFERRIN B SYNTHASE"/>
    <property type="match status" value="1"/>
</dbReference>
<dbReference type="PANTHER" id="PTHR34384">
    <property type="entry name" value="L-2,3-DIAMINOPROPANOATE--CITRATE LIGASE"/>
    <property type="match status" value="1"/>
</dbReference>
<protein>
    <submittedName>
        <fullName evidence="5">IucA/IucC family protein</fullName>
    </submittedName>
</protein>
<dbReference type="Gene3D" id="3.30.310.280">
    <property type="match status" value="1"/>
</dbReference>
<evidence type="ECO:0000259" key="3">
    <source>
        <dbReference type="Pfam" id="PF04183"/>
    </source>
</evidence>
<evidence type="ECO:0000313" key="6">
    <source>
        <dbReference type="Proteomes" id="UP001597497"/>
    </source>
</evidence>
<evidence type="ECO:0000256" key="1">
    <source>
        <dbReference type="ARBA" id="ARBA00004924"/>
    </source>
</evidence>
<gene>
    <name evidence="5" type="ORF">ACFSUC_12575</name>
</gene>
<evidence type="ECO:0000256" key="2">
    <source>
        <dbReference type="ARBA" id="ARBA00007832"/>
    </source>
</evidence>
<proteinExistence type="inferred from homology"/>
<evidence type="ECO:0000313" key="5">
    <source>
        <dbReference type="EMBL" id="MFD2672400.1"/>
    </source>
</evidence>
<dbReference type="InterPro" id="IPR037455">
    <property type="entry name" value="LucA/IucC-like"/>
</dbReference>